<feature type="region of interest" description="Disordered" evidence="1">
    <location>
        <begin position="764"/>
        <end position="922"/>
    </location>
</feature>
<gene>
    <name evidence="3" type="ORF">SCP_0304910</name>
</gene>
<evidence type="ECO:0000313" key="3">
    <source>
        <dbReference type="EMBL" id="GBE80772.1"/>
    </source>
</evidence>
<proteinExistence type="predicted"/>
<keyword evidence="4" id="KW-1185">Reference proteome</keyword>
<feature type="compositionally biased region" description="Basic and acidic residues" evidence="1">
    <location>
        <begin position="851"/>
        <end position="866"/>
    </location>
</feature>
<dbReference type="EMBL" id="BFAD01000003">
    <property type="protein sequence ID" value="GBE80772.1"/>
    <property type="molecule type" value="Genomic_DNA"/>
</dbReference>
<dbReference type="InParanoid" id="A0A401GF17"/>
<evidence type="ECO:0000256" key="2">
    <source>
        <dbReference type="SAM" id="Phobius"/>
    </source>
</evidence>
<feature type="compositionally biased region" description="Low complexity" evidence="1">
    <location>
        <begin position="725"/>
        <end position="738"/>
    </location>
</feature>
<evidence type="ECO:0000313" key="4">
    <source>
        <dbReference type="Proteomes" id="UP000287166"/>
    </source>
</evidence>
<feature type="compositionally biased region" description="Basic and acidic residues" evidence="1">
    <location>
        <begin position="901"/>
        <end position="922"/>
    </location>
</feature>
<feature type="compositionally biased region" description="Low complexity" evidence="1">
    <location>
        <begin position="644"/>
        <end position="658"/>
    </location>
</feature>
<feature type="compositionally biased region" description="Polar residues" evidence="1">
    <location>
        <begin position="630"/>
        <end position="642"/>
    </location>
</feature>
<feature type="compositionally biased region" description="Basic and acidic residues" evidence="1">
    <location>
        <begin position="874"/>
        <end position="894"/>
    </location>
</feature>
<keyword evidence="2" id="KW-1133">Transmembrane helix</keyword>
<sequence length="922" mass="98651">MLIVPLLLAATLALYGSFSTPLFATLRANMREQLYRPVLSSIKLAAGLIFTPLSALVSPHSLSSSPMHDGRADHLSMTTDLIVRPLTDIVPLYSPISTSKAPLQVPLLTGGRHVTIFDIYRRFPWAEIGATFLVASLLVAAALFMIVQLAKLSIFKIDRAPHTESSSFPIVVSHDFTNASVSSMPSNFGSELFGFPGPRLELEAPVTACDLSVVISPLDVYHTGCIILKPHDLPLCTATELDEEPVNGGTDHILPQSQVISTSPYPDNVPIPDHQDGFMTPNLEGIHSVSEHVDESTQTACNDEESECFFYPGGMEDIYNKLLQAIGRSLPPGCNNEDLTQNILTLLSDSLSTVITGDTAAPIPIQAINTPGEVLRGILTLVRHILMPSTTAEETEETTAPIATEVVNTNPGHIHGTTPLTSDTSSSAMIDETPAPILTEAVDTDPSAIGGDTTAPNFGLDDIPESTTHVIPKSTHVIPESTQIIPESTQIIPESTQIIPKSTQIIPESTQIIPESTQIIPQELPSEGLEASDWAPGGRYRARISGSTHAIPLKASTGTRVPVNVPSGGLQDSRRAPRNYDRDGLSEESTPLEERAGARTPVFASTATCSGTPRNPIRRARENRGARGSYQRQRQAVESQAGPSAPASVSLAQSSSSADLTHPHEKSRGPGGNRTQTLDPHTDARVDPGASTSAFPPAEPPAFQKTGNSRGNCNWAEDVRLQREASASSSSKPRLPSSIDGSMRAIERKAQVGGSTHVGHTASRQIVQDHPPSENGQGEGGDGDGYVIYSTPYPNAKTSNGSRSAATPSNVTHGSTHYDMNNVLYETGPSRAPPSELHSEGPRDSMQAPDEGEKAPDDGGENRNGGHEGYVTTDTRRAGMRGQEHREGSSERSIRGRVRTRSLDEGNSDRPFRRSPDHRNST</sequence>
<comment type="caution">
    <text evidence="3">The sequence shown here is derived from an EMBL/GenBank/DDBJ whole genome shotgun (WGS) entry which is preliminary data.</text>
</comment>
<dbReference type="Proteomes" id="UP000287166">
    <property type="component" value="Unassembled WGS sequence"/>
</dbReference>
<keyword evidence="2" id="KW-0812">Transmembrane</keyword>
<evidence type="ECO:0000256" key="1">
    <source>
        <dbReference type="SAM" id="MobiDB-lite"/>
    </source>
</evidence>
<feature type="compositionally biased region" description="Basic and acidic residues" evidence="1">
    <location>
        <begin position="572"/>
        <end position="585"/>
    </location>
</feature>
<name>A0A401GF17_9APHY</name>
<protein>
    <submittedName>
        <fullName evidence="3">Uncharacterized protein</fullName>
    </submittedName>
</protein>
<dbReference type="RefSeq" id="XP_027611685.1">
    <property type="nucleotide sequence ID" value="XM_027755884.1"/>
</dbReference>
<feature type="compositionally biased region" description="Polar residues" evidence="1">
    <location>
        <begin position="603"/>
        <end position="613"/>
    </location>
</feature>
<feature type="transmembrane region" description="Helical" evidence="2">
    <location>
        <begin position="128"/>
        <end position="150"/>
    </location>
</feature>
<feature type="region of interest" description="Disordered" evidence="1">
    <location>
        <begin position="722"/>
        <end position="741"/>
    </location>
</feature>
<accession>A0A401GF17</accession>
<feature type="region of interest" description="Disordered" evidence="1">
    <location>
        <begin position="553"/>
        <end position="713"/>
    </location>
</feature>
<organism evidence="3 4">
    <name type="scientific">Sparassis crispa</name>
    <dbReference type="NCBI Taxonomy" id="139825"/>
    <lineage>
        <taxon>Eukaryota</taxon>
        <taxon>Fungi</taxon>
        <taxon>Dikarya</taxon>
        <taxon>Basidiomycota</taxon>
        <taxon>Agaricomycotina</taxon>
        <taxon>Agaricomycetes</taxon>
        <taxon>Polyporales</taxon>
        <taxon>Sparassidaceae</taxon>
        <taxon>Sparassis</taxon>
    </lineage>
</organism>
<dbReference type="GeneID" id="38777689"/>
<keyword evidence="2" id="KW-0472">Membrane</keyword>
<reference evidence="3 4" key="1">
    <citation type="journal article" date="2018" name="Sci. Rep.">
        <title>Genome sequence of the cauliflower mushroom Sparassis crispa (Hanabiratake) and its association with beneficial usage.</title>
        <authorList>
            <person name="Kiyama R."/>
            <person name="Furutani Y."/>
            <person name="Kawaguchi K."/>
            <person name="Nakanishi T."/>
        </authorList>
    </citation>
    <scope>NUCLEOTIDE SEQUENCE [LARGE SCALE GENOMIC DNA]</scope>
</reference>
<dbReference type="OrthoDB" id="10688479at2759"/>
<feature type="compositionally biased region" description="Polar residues" evidence="1">
    <location>
        <begin position="792"/>
        <end position="819"/>
    </location>
</feature>
<dbReference type="AlphaFoldDB" id="A0A401GF17"/>